<evidence type="ECO:0000256" key="3">
    <source>
        <dbReference type="ARBA" id="ARBA00023125"/>
    </source>
</evidence>
<name>A0A1D1V9Y2_RAMVA</name>
<keyword evidence="3 6" id="KW-0238">DNA-binding</keyword>
<dbReference type="GO" id="GO:0009887">
    <property type="term" value="P:animal organ morphogenesis"/>
    <property type="evidence" value="ECO:0007669"/>
    <property type="project" value="TreeGrafter"/>
</dbReference>
<dbReference type="EMBL" id="BDGG01000004">
    <property type="protein sequence ID" value="GAU98456.1"/>
    <property type="molecule type" value="Genomic_DNA"/>
</dbReference>
<dbReference type="PANTHER" id="PTHR24332:SF9">
    <property type="entry name" value="HOMEOTIC PROTEIN CAUDAL"/>
    <property type="match status" value="1"/>
</dbReference>
<dbReference type="Gene3D" id="1.10.10.60">
    <property type="entry name" value="Homeodomain-like"/>
    <property type="match status" value="1"/>
</dbReference>
<protein>
    <recommendedName>
        <fullName evidence="9">Homeobox domain-containing protein</fullName>
    </recommendedName>
</protein>
<comment type="similarity">
    <text evidence="2">Belongs to the Caudal homeobox family.</text>
</comment>
<dbReference type="InterPro" id="IPR017970">
    <property type="entry name" value="Homeobox_CS"/>
</dbReference>
<dbReference type="CDD" id="cd00086">
    <property type="entry name" value="homeodomain"/>
    <property type="match status" value="1"/>
</dbReference>
<dbReference type="PANTHER" id="PTHR24332">
    <property type="entry name" value="HOMEOBOX PROTEIN CDX"/>
    <property type="match status" value="1"/>
</dbReference>
<evidence type="ECO:0000256" key="8">
    <source>
        <dbReference type="SAM" id="MobiDB-lite"/>
    </source>
</evidence>
<evidence type="ECO:0000256" key="2">
    <source>
        <dbReference type="ARBA" id="ARBA00010341"/>
    </source>
</evidence>
<dbReference type="Pfam" id="PF00046">
    <property type="entry name" value="Homeodomain"/>
    <property type="match status" value="1"/>
</dbReference>
<evidence type="ECO:0000256" key="1">
    <source>
        <dbReference type="ARBA" id="ARBA00004123"/>
    </source>
</evidence>
<proteinExistence type="inferred from homology"/>
<evidence type="ECO:0000256" key="7">
    <source>
        <dbReference type="RuleBase" id="RU000682"/>
    </source>
</evidence>
<dbReference type="GO" id="GO:0005634">
    <property type="term" value="C:nucleus"/>
    <property type="evidence" value="ECO:0007669"/>
    <property type="project" value="UniProtKB-SubCell"/>
</dbReference>
<accession>A0A1D1V9Y2</accession>
<dbReference type="Proteomes" id="UP000186922">
    <property type="component" value="Unassembled WGS sequence"/>
</dbReference>
<keyword evidence="5 6" id="KW-0539">Nucleus</keyword>
<dbReference type="InterPro" id="IPR020479">
    <property type="entry name" value="HD_metazoa"/>
</dbReference>
<dbReference type="InterPro" id="IPR047152">
    <property type="entry name" value="Caudal_homeobox"/>
</dbReference>
<reference evidence="10 11" key="1">
    <citation type="journal article" date="2016" name="Nat. Commun.">
        <title>Extremotolerant tardigrade genome and improved radiotolerance of human cultured cells by tardigrade-unique protein.</title>
        <authorList>
            <person name="Hashimoto T."/>
            <person name="Horikawa D.D."/>
            <person name="Saito Y."/>
            <person name="Kuwahara H."/>
            <person name="Kozuka-Hata H."/>
            <person name="Shin-I T."/>
            <person name="Minakuchi Y."/>
            <person name="Ohishi K."/>
            <person name="Motoyama A."/>
            <person name="Aizu T."/>
            <person name="Enomoto A."/>
            <person name="Kondo K."/>
            <person name="Tanaka S."/>
            <person name="Hara Y."/>
            <person name="Koshikawa S."/>
            <person name="Sagara H."/>
            <person name="Miura T."/>
            <person name="Yokobori S."/>
            <person name="Miyagawa K."/>
            <person name="Suzuki Y."/>
            <person name="Kubo T."/>
            <person name="Oyama M."/>
            <person name="Kohara Y."/>
            <person name="Fujiyama A."/>
            <person name="Arakawa K."/>
            <person name="Katayama T."/>
            <person name="Toyoda A."/>
            <person name="Kunieda T."/>
        </authorList>
    </citation>
    <scope>NUCLEOTIDE SEQUENCE [LARGE SCALE GENOMIC DNA]</scope>
    <source>
        <strain evidence="10 11">YOKOZUNA-1</strain>
    </source>
</reference>
<evidence type="ECO:0000313" key="11">
    <source>
        <dbReference type="Proteomes" id="UP000186922"/>
    </source>
</evidence>
<feature type="compositionally biased region" description="Polar residues" evidence="8">
    <location>
        <begin position="226"/>
        <end position="241"/>
    </location>
</feature>
<comment type="caution">
    <text evidence="10">The sequence shown here is derived from an EMBL/GenBank/DDBJ whole genome shotgun (WGS) entry which is preliminary data.</text>
</comment>
<dbReference type="InterPro" id="IPR009057">
    <property type="entry name" value="Homeodomain-like_sf"/>
</dbReference>
<dbReference type="PROSITE" id="PS00027">
    <property type="entry name" value="HOMEOBOX_1"/>
    <property type="match status" value="1"/>
</dbReference>
<dbReference type="GO" id="GO:0009948">
    <property type="term" value="P:anterior/posterior axis specification"/>
    <property type="evidence" value="ECO:0007669"/>
    <property type="project" value="TreeGrafter"/>
</dbReference>
<keyword evidence="11" id="KW-1185">Reference proteome</keyword>
<evidence type="ECO:0000256" key="5">
    <source>
        <dbReference type="ARBA" id="ARBA00023242"/>
    </source>
</evidence>
<dbReference type="SUPFAM" id="SSF46689">
    <property type="entry name" value="Homeodomain-like"/>
    <property type="match status" value="1"/>
</dbReference>
<organism evidence="10 11">
    <name type="scientific">Ramazzottius varieornatus</name>
    <name type="common">Water bear</name>
    <name type="synonym">Tardigrade</name>
    <dbReference type="NCBI Taxonomy" id="947166"/>
    <lineage>
        <taxon>Eukaryota</taxon>
        <taxon>Metazoa</taxon>
        <taxon>Ecdysozoa</taxon>
        <taxon>Tardigrada</taxon>
        <taxon>Eutardigrada</taxon>
        <taxon>Parachela</taxon>
        <taxon>Hypsibioidea</taxon>
        <taxon>Ramazzottiidae</taxon>
        <taxon>Ramazzottius</taxon>
    </lineage>
</organism>
<dbReference type="OrthoDB" id="6159439at2759"/>
<dbReference type="GO" id="GO:0000981">
    <property type="term" value="F:DNA-binding transcription factor activity, RNA polymerase II-specific"/>
    <property type="evidence" value="ECO:0007669"/>
    <property type="project" value="InterPro"/>
</dbReference>
<dbReference type="SMART" id="SM00389">
    <property type="entry name" value="HOX"/>
    <property type="match status" value="1"/>
</dbReference>
<feature type="domain" description="Homeobox" evidence="9">
    <location>
        <begin position="243"/>
        <end position="303"/>
    </location>
</feature>
<feature type="DNA-binding region" description="Homeobox" evidence="6">
    <location>
        <begin position="245"/>
        <end position="304"/>
    </location>
</feature>
<dbReference type="PROSITE" id="PS50071">
    <property type="entry name" value="HOMEOBOX_2"/>
    <property type="match status" value="1"/>
</dbReference>
<keyword evidence="4 6" id="KW-0371">Homeobox</keyword>
<evidence type="ECO:0000256" key="6">
    <source>
        <dbReference type="PROSITE-ProRule" id="PRU00108"/>
    </source>
</evidence>
<dbReference type="InterPro" id="IPR001356">
    <property type="entry name" value="HD"/>
</dbReference>
<sequence length="373" mass="41402">MVLNYGDHSTYASSMFGSHRYGHPASHHPYAQLNALAATYGSHQPSVPGQYEFPQYSQSVVDHFPVHHHQHHPAMGPYLYDYRTSSGNPAGSVSVELDAWSSLQGSSSANTSLNSSSGSSSVLSATYRTSPASNASSVTDSYGHSQISPNPCAHNLYSGSSTLQQPSAFFGSSNIKSEISSYYMSSGASARSPPEPATETHSTVKTEGSESAGTQRHKFDWVNKSAYHSHNQQTSTPVSGKTRTKDKYRVVYSDTQRSDLEDEFFKNKYISVKRKAELARELQLSERQVKIWFQNRRAKERKQTKKRPADVVAVPTNQMSVGSKLGCSGPVLHPPVMHSHQQMMQHQHQLHPADMERMERYYAHADNRAHLKV</sequence>
<gene>
    <name evidence="10" type="primary">RvY_09599-1</name>
    <name evidence="10" type="synonym">RvY_09599.1</name>
    <name evidence="10" type="ORF">RvY_09599</name>
</gene>
<evidence type="ECO:0000256" key="4">
    <source>
        <dbReference type="ARBA" id="ARBA00023155"/>
    </source>
</evidence>
<dbReference type="GO" id="GO:0030154">
    <property type="term" value="P:cell differentiation"/>
    <property type="evidence" value="ECO:0007669"/>
    <property type="project" value="TreeGrafter"/>
</dbReference>
<dbReference type="PRINTS" id="PR00024">
    <property type="entry name" value="HOMEOBOX"/>
</dbReference>
<dbReference type="GO" id="GO:0000977">
    <property type="term" value="F:RNA polymerase II transcription regulatory region sequence-specific DNA binding"/>
    <property type="evidence" value="ECO:0007669"/>
    <property type="project" value="TreeGrafter"/>
</dbReference>
<comment type="subcellular location">
    <subcellularLocation>
        <location evidence="1 6 7">Nucleus</location>
    </subcellularLocation>
</comment>
<feature type="region of interest" description="Disordered" evidence="8">
    <location>
        <begin position="185"/>
        <end position="244"/>
    </location>
</feature>
<dbReference type="AlphaFoldDB" id="A0A1D1V9Y2"/>
<dbReference type="STRING" id="947166.A0A1D1V9Y2"/>
<evidence type="ECO:0000313" key="10">
    <source>
        <dbReference type="EMBL" id="GAU98456.1"/>
    </source>
</evidence>
<evidence type="ECO:0000259" key="9">
    <source>
        <dbReference type="PROSITE" id="PS50071"/>
    </source>
</evidence>